<dbReference type="Proteomes" id="UP000887013">
    <property type="component" value="Unassembled WGS sequence"/>
</dbReference>
<sequence>MRKTDCIKITGKFRRTGNILVTGSHRELNRDLRVERNVEATSMFRFNNFYKITPNYNHDSARKQNSSRRNHPLQRSRRQWKVPHFKDSTTPSLGGPILSPGGLQPPGYNEQSVRFL</sequence>
<evidence type="ECO:0000313" key="2">
    <source>
        <dbReference type="EMBL" id="GFT23533.1"/>
    </source>
</evidence>
<name>A0A8X6NMD1_NEPPI</name>
<proteinExistence type="predicted"/>
<accession>A0A8X6NMD1</accession>
<feature type="region of interest" description="Disordered" evidence="1">
    <location>
        <begin position="54"/>
        <end position="116"/>
    </location>
</feature>
<reference evidence="2" key="1">
    <citation type="submission" date="2020-08" db="EMBL/GenBank/DDBJ databases">
        <title>Multicomponent nature underlies the extraordinary mechanical properties of spider dragline silk.</title>
        <authorList>
            <person name="Kono N."/>
            <person name="Nakamura H."/>
            <person name="Mori M."/>
            <person name="Yoshida Y."/>
            <person name="Ohtoshi R."/>
            <person name="Malay A.D."/>
            <person name="Moran D.A.P."/>
            <person name="Tomita M."/>
            <person name="Numata K."/>
            <person name="Arakawa K."/>
        </authorList>
    </citation>
    <scope>NUCLEOTIDE SEQUENCE</scope>
</reference>
<organism evidence="2 3">
    <name type="scientific">Nephila pilipes</name>
    <name type="common">Giant wood spider</name>
    <name type="synonym">Nephila maculata</name>
    <dbReference type="NCBI Taxonomy" id="299642"/>
    <lineage>
        <taxon>Eukaryota</taxon>
        <taxon>Metazoa</taxon>
        <taxon>Ecdysozoa</taxon>
        <taxon>Arthropoda</taxon>
        <taxon>Chelicerata</taxon>
        <taxon>Arachnida</taxon>
        <taxon>Araneae</taxon>
        <taxon>Araneomorphae</taxon>
        <taxon>Entelegynae</taxon>
        <taxon>Araneoidea</taxon>
        <taxon>Nephilidae</taxon>
        <taxon>Nephila</taxon>
    </lineage>
</organism>
<protein>
    <submittedName>
        <fullName evidence="2">Uncharacterized protein</fullName>
    </submittedName>
</protein>
<dbReference type="AlphaFoldDB" id="A0A8X6NMD1"/>
<evidence type="ECO:0000313" key="3">
    <source>
        <dbReference type="Proteomes" id="UP000887013"/>
    </source>
</evidence>
<evidence type="ECO:0000256" key="1">
    <source>
        <dbReference type="SAM" id="MobiDB-lite"/>
    </source>
</evidence>
<feature type="compositionally biased region" description="Basic residues" evidence="1">
    <location>
        <begin position="65"/>
        <end position="83"/>
    </location>
</feature>
<dbReference type="EMBL" id="BMAW01011379">
    <property type="protein sequence ID" value="GFT23533.1"/>
    <property type="molecule type" value="Genomic_DNA"/>
</dbReference>
<gene>
    <name evidence="2" type="ORF">NPIL_208941</name>
</gene>
<feature type="compositionally biased region" description="Low complexity" evidence="1">
    <location>
        <begin position="91"/>
        <end position="107"/>
    </location>
</feature>
<comment type="caution">
    <text evidence="2">The sequence shown here is derived from an EMBL/GenBank/DDBJ whole genome shotgun (WGS) entry which is preliminary data.</text>
</comment>
<keyword evidence="3" id="KW-1185">Reference proteome</keyword>